<feature type="region of interest" description="Disordered" evidence="1">
    <location>
        <begin position="168"/>
        <end position="198"/>
    </location>
</feature>
<reference evidence="3" key="1">
    <citation type="submission" date="2022-11" db="UniProtKB">
        <authorList>
            <consortium name="WormBaseParasite"/>
        </authorList>
    </citation>
    <scope>IDENTIFICATION</scope>
</reference>
<proteinExistence type="predicted"/>
<sequence>MTSPEQQQKKIKLEDDPYYIPSVPMYCVLGQQQLYGDLVFDLLPYSFQHSPPPKLNRAKGKTDATVKTDGAAKKIVVGDPADMTFKLKPRKSRSLIRPGRPSVAKKWGQAPAEEVKVIAGNLKDVQLVDAAVSDKIKSSPPVKPALSVKAFAPVQSVACDVLETRSLSTPPTQKSAVVSQMHLRSSDKNEELKDSSQRELVTPVKLKVSATSSTVRLRSHTSNQASTPETRKVDKQAAPVKKVTSVNRKWLEIQPICAKVPAARRSRSLVPTVASPSDSLVPVVIKQRVSSEVQILAEITNKPTLVVRQRDNSNKPSVLRDAFSTKKQMPPPPTPPLPTRSRAVKKGPETSDSPLNASGGGSVRSETPSLPRSRVCSYMTPTLSSSRRIMDTGRSRLPKKKEAETSPSTKEYRVGTNALLVLLNITL</sequence>
<feature type="region of interest" description="Disordered" evidence="1">
    <location>
        <begin position="307"/>
        <end position="410"/>
    </location>
</feature>
<feature type="compositionally biased region" description="Basic and acidic residues" evidence="1">
    <location>
        <begin position="388"/>
        <end position="404"/>
    </location>
</feature>
<dbReference type="Proteomes" id="UP000887574">
    <property type="component" value="Unplaced"/>
</dbReference>
<protein>
    <submittedName>
        <fullName evidence="3">Uncharacterized protein</fullName>
    </submittedName>
</protein>
<name>A0A915EJ25_9BILA</name>
<dbReference type="AlphaFoldDB" id="A0A915EJ25"/>
<evidence type="ECO:0000313" key="2">
    <source>
        <dbReference type="Proteomes" id="UP000887574"/>
    </source>
</evidence>
<dbReference type="WBParaSite" id="jg6849">
    <property type="protein sequence ID" value="jg6849"/>
    <property type="gene ID" value="jg6849"/>
</dbReference>
<feature type="region of interest" description="Disordered" evidence="1">
    <location>
        <begin position="211"/>
        <end position="240"/>
    </location>
</feature>
<evidence type="ECO:0000256" key="1">
    <source>
        <dbReference type="SAM" id="MobiDB-lite"/>
    </source>
</evidence>
<feature type="compositionally biased region" description="Polar residues" evidence="1">
    <location>
        <begin position="168"/>
        <end position="178"/>
    </location>
</feature>
<organism evidence="2 3">
    <name type="scientific">Ditylenchus dipsaci</name>
    <dbReference type="NCBI Taxonomy" id="166011"/>
    <lineage>
        <taxon>Eukaryota</taxon>
        <taxon>Metazoa</taxon>
        <taxon>Ecdysozoa</taxon>
        <taxon>Nematoda</taxon>
        <taxon>Chromadorea</taxon>
        <taxon>Rhabditida</taxon>
        <taxon>Tylenchina</taxon>
        <taxon>Tylenchomorpha</taxon>
        <taxon>Sphaerularioidea</taxon>
        <taxon>Anguinidae</taxon>
        <taxon>Anguininae</taxon>
        <taxon>Ditylenchus</taxon>
    </lineage>
</organism>
<feature type="compositionally biased region" description="Polar residues" evidence="1">
    <location>
        <begin position="211"/>
        <end position="228"/>
    </location>
</feature>
<keyword evidence="2" id="KW-1185">Reference proteome</keyword>
<accession>A0A915EJ25</accession>
<evidence type="ECO:0000313" key="3">
    <source>
        <dbReference type="WBParaSite" id="jg6849"/>
    </source>
</evidence>
<feature type="compositionally biased region" description="Basic and acidic residues" evidence="1">
    <location>
        <begin position="184"/>
        <end position="197"/>
    </location>
</feature>
<feature type="compositionally biased region" description="Pro residues" evidence="1">
    <location>
        <begin position="329"/>
        <end position="338"/>
    </location>
</feature>